<dbReference type="InterPro" id="IPR019292">
    <property type="entry name" value="McrC"/>
</dbReference>
<dbReference type="AlphaFoldDB" id="A0A1W1UIY8"/>
<gene>
    <name evidence="1" type="ORF">SAMN00790413_04452</name>
</gene>
<sequence length="439" mass="49484">MSVHLSVREHDFLVRGKVSSQGDGNITVLSEEAFDAVEALVLEKTQELNPVAVPTRVGGQTSLKLTQWVGLVRTPDGTTVEILPKTHERPGTRHSDPLASPGRSRTLLLRMLVATDERFLVAPPADLDATRMPLFEVLLRSVLEGIKVAVRRGLPHTYVPVYEERASLRGRLDLPRQMRQPPQHAHRLNVVYDEFLPDRPETRLTRLTVERVSRMTRLQPTRHLARELLVALERVSPSQDIQRDFSAWRLERGHAHFAALEALCRLVLYELNPLVGGITARAHAVLFDMNKVYEGYVAHLLRVQYPNWLIETQVTDHALGRVNGQRAFPLRPDLRITMPDKQVVIADTKWKRLKPGGGPTYDITNADAYQMLAYSHVFHQQSSESRKPLWLIYPHLDGLPRLSAPIILGDGRELTLLTVDLESDSPSIPCEAGLDAQAR</sequence>
<evidence type="ECO:0000313" key="2">
    <source>
        <dbReference type="Proteomes" id="UP000192582"/>
    </source>
</evidence>
<organism evidence="1 2">
    <name type="scientific">Deinococcus hopiensis KR-140</name>
    <dbReference type="NCBI Taxonomy" id="695939"/>
    <lineage>
        <taxon>Bacteria</taxon>
        <taxon>Thermotogati</taxon>
        <taxon>Deinococcota</taxon>
        <taxon>Deinococci</taxon>
        <taxon>Deinococcales</taxon>
        <taxon>Deinococcaceae</taxon>
        <taxon>Deinococcus</taxon>
    </lineage>
</organism>
<protein>
    <submittedName>
        <fullName evidence="1">5-methylcytosine-specific restriction enzyme subunit McrC</fullName>
    </submittedName>
</protein>
<keyword evidence="2" id="KW-1185">Reference proteome</keyword>
<dbReference type="Pfam" id="PF10117">
    <property type="entry name" value="McrBC"/>
    <property type="match status" value="1"/>
</dbReference>
<name>A0A1W1UIY8_9DEIO</name>
<accession>A0A1W1UIY8</accession>
<proteinExistence type="predicted"/>
<dbReference type="RefSeq" id="WP_084045839.1">
    <property type="nucleotide sequence ID" value="NZ_FWWU01000005.1"/>
</dbReference>
<evidence type="ECO:0000313" key="1">
    <source>
        <dbReference type="EMBL" id="SMB81066.1"/>
    </source>
</evidence>
<dbReference type="PANTHER" id="PTHR38733">
    <property type="entry name" value="PROTEIN MCRC"/>
    <property type="match status" value="1"/>
</dbReference>
<dbReference type="Proteomes" id="UP000192582">
    <property type="component" value="Unassembled WGS sequence"/>
</dbReference>
<reference evidence="1 2" key="1">
    <citation type="submission" date="2017-04" db="EMBL/GenBank/DDBJ databases">
        <authorList>
            <person name="Afonso C.L."/>
            <person name="Miller P.J."/>
            <person name="Scott M.A."/>
            <person name="Spackman E."/>
            <person name="Goraichik I."/>
            <person name="Dimitrov K.M."/>
            <person name="Suarez D.L."/>
            <person name="Swayne D.E."/>
        </authorList>
    </citation>
    <scope>NUCLEOTIDE SEQUENCE [LARGE SCALE GENOMIC DNA]</scope>
    <source>
        <strain evidence="1 2">KR-140</strain>
    </source>
</reference>
<dbReference type="EMBL" id="FWWU01000005">
    <property type="protein sequence ID" value="SMB81066.1"/>
    <property type="molecule type" value="Genomic_DNA"/>
</dbReference>
<dbReference type="STRING" id="695939.SAMN00790413_04452"/>
<dbReference type="PANTHER" id="PTHR38733:SF1">
    <property type="entry name" value="TYPE IV METHYL-DIRECTED RESTRICTION ENZYME ECOKMCRBC"/>
    <property type="match status" value="1"/>
</dbReference>
<dbReference type="OrthoDB" id="9786961at2"/>